<dbReference type="OrthoDB" id="4199007at2759"/>
<proteinExistence type="predicted"/>
<dbReference type="EMBL" id="JAPMSZ010000010">
    <property type="protein sequence ID" value="KAJ5086781.1"/>
    <property type="molecule type" value="Genomic_DNA"/>
</dbReference>
<evidence type="ECO:0000313" key="3">
    <source>
        <dbReference type="Proteomes" id="UP001141434"/>
    </source>
</evidence>
<reference evidence="2" key="2">
    <citation type="journal article" date="2023" name="IMA Fungus">
        <title>Comparative genomic study of the Penicillium genus elucidates a diverse pangenome and 15 lateral gene transfer events.</title>
        <authorList>
            <person name="Petersen C."/>
            <person name="Sorensen T."/>
            <person name="Nielsen M.R."/>
            <person name="Sondergaard T.E."/>
            <person name="Sorensen J.L."/>
            <person name="Fitzpatrick D.A."/>
            <person name="Frisvad J.C."/>
            <person name="Nielsen K.L."/>
        </authorList>
    </citation>
    <scope>NUCLEOTIDE SEQUENCE</scope>
    <source>
        <strain evidence="2">IBT 34128</strain>
    </source>
</reference>
<dbReference type="RefSeq" id="XP_056508906.1">
    <property type="nucleotide sequence ID" value="XM_056658613.1"/>
</dbReference>
<feature type="compositionally biased region" description="Basic and acidic residues" evidence="1">
    <location>
        <begin position="124"/>
        <end position="138"/>
    </location>
</feature>
<reference evidence="2" key="1">
    <citation type="submission" date="2022-11" db="EMBL/GenBank/DDBJ databases">
        <authorList>
            <person name="Petersen C."/>
        </authorList>
    </citation>
    <scope>NUCLEOTIDE SEQUENCE</scope>
    <source>
        <strain evidence="2">IBT 34128</strain>
    </source>
</reference>
<keyword evidence="3" id="KW-1185">Reference proteome</keyword>
<accession>A0A9W9ERU0</accession>
<sequence length="373" mass="41763">MDPNDGPHVSWESLSSTFSHLEVSFSQDSCYGSDEVSVESASSTAAQSGVSNCVTKHTDPSLHPFLKSILKKPCTNVEHDTASESGYGSDEIESDYDALSDEEEDEDEDEDEDGDMSDFSVWDETSRDVPETHEDHTESFDDSFICFGPAVRFDNSVHYIDTSELDEDESSAPQMTCHEMMMRARLFGGANNISNQLDETDNDSDEDETRPQEFVRTTTNQPEDFARDAIDLDQRLFVAYMNGMHGVADDKYKPYLRTQVDHIRLGHKETMDPNEMPSLYLDLVLNHVIGLFRNLVAADELNELIALREEEQTIEQKSATLDLSLHQALLNKIEQVLLSRLTHGHVDVLPDELCFFAGGIVHALGTQDLPAQA</sequence>
<feature type="compositionally biased region" description="Low complexity" evidence="1">
    <location>
        <begin position="33"/>
        <end position="48"/>
    </location>
</feature>
<feature type="compositionally biased region" description="Acidic residues" evidence="1">
    <location>
        <begin position="90"/>
        <end position="116"/>
    </location>
</feature>
<evidence type="ECO:0000256" key="1">
    <source>
        <dbReference type="SAM" id="MobiDB-lite"/>
    </source>
</evidence>
<feature type="region of interest" description="Disordered" evidence="1">
    <location>
        <begin position="192"/>
        <end position="214"/>
    </location>
</feature>
<evidence type="ECO:0000313" key="2">
    <source>
        <dbReference type="EMBL" id="KAJ5086781.1"/>
    </source>
</evidence>
<feature type="region of interest" description="Disordered" evidence="1">
    <location>
        <begin position="29"/>
        <end position="54"/>
    </location>
</feature>
<gene>
    <name evidence="2" type="ORF">NUU61_008088</name>
</gene>
<dbReference type="Proteomes" id="UP001141434">
    <property type="component" value="Unassembled WGS sequence"/>
</dbReference>
<dbReference type="GeneID" id="81397782"/>
<comment type="caution">
    <text evidence="2">The sequence shown here is derived from an EMBL/GenBank/DDBJ whole genome shotgun (WGS) entry which is preliminary data.</text>
</comment>
<feature type="region of interest" description="Disordered" evidence="1">
    <location>
        <begin position="77"/>
        <end position="138"/>
    </location>
</feature>
<dbReference type="AlphaFoldDB" id="A0A9W9ERU0"/>
<organism evidence="2 3">
    <name type="scientific">Penicillium alfredii</name>
    <dbReference type="NCBI Taxonomy" id="1506179"/>
    <lineage>
        <taxon>Eukaryota</taxon>
        <taxon>Fungi</taxon>
        <taxon>Dikarya</taxon>
        <taxon>Ascomycota</taxon>
        <taxon>Pezizomycotina</taxon>
        <taxon>Eurotiomycetes</taxon>
        <taxon>Eurotiomycetidae</taxon>
        <taxon>Eurotiales</taxon>
        <taxon>Aspergillaceae</taxon>
        <taxon>Penicillium</taxon>
    </lineage>
</organism>
<protein>
    <submittedName>
        <fullName evidence="2">Uncharacterized protein</fullName>
    </submittedName>
</protein>
<feature type="compositionally biased region" description="Acidic residues" evidence="1">
    <location>
        <begin position="198"/>
        <end position="208"/>
    </location>
</feature>
<name>A0A9W9ERU0_9EURO</name>